<protein>
    <recommendedName>
        <fullName evidence="1">YubB ferredoxin-like domain-containing protein</fullName>
    </recommendedName>
</protein>
<dbReference type="AlphaFoldDB" id="A0A0A7G2K7"/>
<dbReference type="OrthoDB" id="7992117at2"/>
<feature type="domain" description="YubB ferredoxin-like" evidence="1">
    <location>
        <begin position="125"/>
        <end position="213"/>
    </location>
</feature>
<keyword evidence="3" id="KW-1185">Reference proteome</keyword>
<organism evidence="2 3">
    <name type="scientific">Clostridium baratii str. Sullivan</name>
    <dbReference type="NCBI Taxonomy" id="1415775"/>
    <lineage>
        <taxon>Bacteria</taxon>
        <taxon>Bacillati</taxon>
        <taxon>Bacillota</taxon>
        <taxon>Clostridia</taxon>
        <taxon>Eubacteriales</taxon>
        <taxon>Clostridiaceae</taxon>
        <taxon>Clostridium</taxon>
    </lineage>
</organism>
<geneLocation type="plasmid" evidence="2 3">
    <name>pCBJ</name>
</geneLocation>
<keyword evidence="2" id="KW-0614">Plasmid</keyword>
<reference evidence="2 3" key="1">
    <citation type="journal article" date="2015" name="Infect. Genet. Evol.">
        <title>Genomic sequences of six botulinum neurotoxin-producing strains representing three clostridial species illustrate the mobility and diversity of botulinum neurotoxin genes.</title>
        <authorList>
            <person name="Smith T.J."/>
            <person name="Hill K.K."/>
            <person name="Xie G."/>
            <person name="Foley B.T."/>
            <person name="Williamson C.H."/>
            <person name="Foster J.T."/>
            <person name="Johnson S.L."/>
            <person name="Chertkov O."/>
            <person name="Teshima H."/>
            <person name="Gibbons H.S."/>
            <person name="Johnsky L.A."/>
            <person name="Karavis M.A."/>
            <person name="Smith L.A."/>
        </authorList>
    </citation>
    <scope>NUCLEOTIDE SEQUENCE [LARGE SCALE GENOMIC DNA]</scope>
    <source>
        <strain evidence="2">Sullivan</strain>
        <plasmid evidence="3">Plasmid pCBJ</plasmid>
    </source>
</reference>
<dbReference type="InterPro" id="IPR041329">
    <property type="entry name" value="YubB_C"/>
</dbReference>
<sequence length="243" mass="28564">MINMPNWCFVCATFKSNINSRIKKLKEELLNENDFSYTKLIPEPFEFLTFDDEGNLIEHNEVNEISVIKDEDITDDIKPYICQGTERHIHGCSIKPKGYTVINWYEWRIDNYGVKWDVDKNSSAFYKEYFDTEAFVNFESPWTYPKPILDLICKKYKVDCEFSAEESGCGIYDIGKIQYHEGSDEITTVLEEYENEIDYLRALGDEVIAYVCDDCDYIFKDDELSDDEEIECPSCGCKNYKKY</sequence>
<gene>
    <name evidence="2" type="ORF">U729_3196</name>
</gene>
<name>A0A0A7G2K7_9CLOT</name>
<evidence type="ECO:0000313" key="3">
    <source>
        <dbReference type="Proteomes" id="UP000030635"/>
    </source>
</evidence>
<proteinExistence type="predicted"/>
<dbReference type="HOGENOM" id="CLU_1140997_0_0_9"/>
<evidence type="ECO:0000259" key="1">
    <source>
        <dbReference type="Pfam" id="PF18406"/>
    </source>
</evidence>
<dbReference type="EMBL" id="CP006906">
    <property type="protein sequence ID" value="AIY85265.1"/>
    <property type="molecule type" value="Genomic_DNA"/>
</dbReference>
<dbReference type="Proteomes" id="UP000030635">
    <property type="component" value="Plasmid pCBJ"/>
</dbReference>
<dbReference type="KEGG" id="cbv:U729_3196"/>
<evidence type="ECO:0000313" key="2">
    <source>
        <dbReference type="EMBL" id="AIY85265.1"/>
    </source>
</evidence>
<dbReference type="Pfam" id="PF18406">
    <property type="entry name" value="DUF1281_C"/>
    <property type="match status" value="1"/>
</dbReference>
<accession>A0A0A7G2K7</accession>